<comment type="caution">
    <text evidence="1">The sequence shown here is derived from an EMBL/GenBank/DDBJ whole genome shotgun (WGS) entry which is preliminary data.</text>
</comment>
<reference evidence="1" key="1">
    <citation type="journal article" date="2023" name="Mol. Phylogenet. Evol.">
        <title>Genome-scale phylogeny and comparative genomics of the fungal order Sordariales.</title>
        <authorList>
            <person name="Hensen N."/>
            <person name="Bonometti L."/>
            <person name="Westerberg I."/>
            <person name="Brannstrom I.O."/>
            <person name="Guillou S."/>
            <person name="Cros-Aarteil S."/>
            <person name="Calhoun S."/>
            <person name="Haridas S."/>
            <person name="Kuo A."/>
            <person name="Mondo S."/>
            <person name="Pangilinan J."/>
            <person name="Riley R."/>
            <person name="LaButti K."/>
            <person name="Andreopoulos B."/>
            <person name="Lipzen A."/>
            <person name="Chen C."/>
            <person name="Yan M."/>
            <person name="Daum C."/>
            <person name="Ng V."/>
            <person name="Clum A."/>
            <person name="Steindorff A."/>
            <person name="Ohm R.A."/>
            <person name="Martin F."/>
            <person name="Silar P."/>
            <person name="Natvig D.O."/>
            <person name="Lalanne C."/>
            <person name="Gautier V."/>
            <person name="Ament-Velasquez S.L."/>
            <person name="Kruys A."/>
            <person name="Hutchinson M.I."/>
            <person name="Powell A.J."/>
            <person name="Barry K."/>
            <person name="Miller A.N."/>
            <person name="Grigoriev I.V."/>
            <person name="Debuchy R."/>
            <person name="Gladieux P."/>
            <person name="Hiltunen Thoren M."/>
            <person name="Johannesson H."/>
        </authorList>
    </citation>
    <scope>NUCLEOTIDE SEQUENCE</scope>
    <source>
        <strain evidence="1">CBS 123565</strain>
    </source>
</reference>
<reference evidence="1" key="2">
    <citation type="submission" date="2023-05" db="EMBL/GenBank/DDBJ databases">
        <authorList>
            <consortium name="Lawrence Berkeley National Laboratory"/>
            <person name="Steindorff A."/>
            <person name="Hensen N."/>
            <person name="Bonometti L."/>
            <person name="Westerberg I."/>
            <person name="Brannstrom I.O."/>
            <person name="Guillou S."/>
            <person name="Cros-Aarteil S."/>
            <person name="Calhoun S."/>
            <person name="Haridas S."/>
            <person name="Kuo A."/>
            <person name="Mondo S."/>
            <person name="Pangilinan J."/>
            <person name="Riley R."/>
            <person name="Labutti K."/>
            <person name="Andreopoulos B."/>
            <person name="Lipzen A."/>
            <person name="Chen C."/>
            <person name="Yanf M."/>
            <person name="Daum C."/>
            <person name="Ng V."/>
            <person name="Clum A."/>
            <person name="Ohm R."/>
            <person name="Martin F."/>
            <person name="Silar P."/>
            <person name="Natvig D."/>
            <person name="Lalanne C."/>
            <person name="Gautier V."/>
            <person name="Ament-Velasquez S.L."/>
            <person name="Kruys A."/>
            <person name="Hutchinson M.I."/>
            <person name="Powell A.J."/>
            <person name="Barry K."/>
            <person name="Miller A.N."/>
            <person name="Grigoriev I.V."/>
            <person name="Debuchy R."/>
            <person name="Gladieux P."/>
            <person name="Thoren M.H."/>
            <person name="Johannesson H."/>
        </authorList>
    </citation>
    <scope>NUCLEOTIDE SEQUENCE</scope>
    <source>
        <strain evidence="1">CBS 123565</strain>
    </source>
</reference>
<proteinExistence type="predicted"/>
<dbReference type="AlphaFoldDB" id="A0AAN6UFR1"/>
<protein>
    <submittedName>
        <fullName evidence="1">Uncharacterized protein</fullName>
    </submittedName>
</protein>
<dbReference type="EMBL" id="MU853419">
    <property type="protein sequence ID" value="KAK4132198.1"/>
    <property type="molecule type" value="Genomic_DNA"/>
</dbReference>
<gene>
    <name evidence="1" type="ORF">BT67DRAFT_93425</name>
</gene>
<name>A0AAN6UFR1_9PEZI</name>
<evidence type="ECO:0000313" key="1">
    <source>
        <dbReference type="EMBL" id="KAK4132198.1"/>
    </source>
</evidence>
<organism evidence="1 2">
    <name type="scientific">Trichocladium antarcticum</name>
    <dbReference type="NCBI Taxonomy" id="1450529"/>
    <lineage>
        <taxon>Eukaryota</taxon>
        <taxon>Fungi</taxon>
        <taxon>Dikarya</taxon>
        <taxon>Ascomycota</taxon>
        <taxon>Pezizomycotina</taxon>
        <taxon>Sordariomycetes</taxon>
        <taxon>Sordariomycetidae</taxon>
        <taxon>Sordariales</taxon>
        <taxon>Chaetomiaceae</taxon>
        <taxon>Trichocladium</taxon>
    </lineage>
</organism>
<keyword evidence="2" id="KW-1185">Reference proteome</keyword>
<dbReference type="Proteomes" id="UP001304895">
    <property type="component" value="Unassembled WGS sequence"/>
</dbReference>
<evidence type="ECO:0000313" key="2">
    <source>
        <dbReference type="Proteomes" id="UP001304895"/>
    </source>
</evidence>
<sequence>MAAGSRGSVPGLQKPLNPIHSSIEMLDRDQKSARAIAQRFLLFGMGPETHLLHTSKPVGQANIIAARSSKQEYPYNVSEFHLFRRSPGLPSNIALSISHCHAKVQNEFLAFSNVGGQRARGVGLAGRLLGPHVYLLHSGRFTKLLTSGPSSTWNWPAAVYDSRNAVPGTFPGIV</sequence>
<accession>A0AAN6UFR1</accession>